<dbReference type="Gene3D" id="1.25.40.20">
    <property type="entry name" value="Ankyrin repeat-containing domain"/>
    <property type="match status" value="1"/>
</dbReference>
<dbReference type="InterPro" id="IPR036770">
    <property type="entry name" value="Ankyrin_rpt-contain_sf"/>
</dbReference>
<evidence type="ECO:0000313" key="1">
    <source>
        <dbReference type="EMBL" id="OQS06438.1"/>
    </source>
</evidence>
<sequence>MVLCLLTTPSSDPKAMESRVFRWACLYDHFHVVELLVYDDRIDLTTQDYFGLRVAIKQNRDIVVFTEACHYGQLPAVKYMLSDPRLLPNTIHTTIAEMTFIDTVCLYTMLEWEAKHNMKMESVMAVVKLVMTHPKFDLSDRGSRIFRWFCGTDDVEMVKQLLADRRVDASAKSSTAYFLANII</sequence>
<gene>
    <name evidence="1" type="ORF">THRCLA_01519</name>
</gene>
<protein>
    <submittedName>
        <fullName evidence="1">Uncharacterized protein</fullName>
    </submittedName>
</protein>
<comment type="caution">
    <text evidence="1">The sequence shown here is derived from an EMBL/GenBank/DDBJ whole genome shotgun (WGS) entry which is preliminary data.</text>
</comment>
<dbReference type="EMBL" id="JNBS01000344">
    <property type="protein sequence ID" value="OQS06438.1"/>
    <property type="molecule type" value="Genomic_DNA"/>
</dbReference>
<keyword evidence="2" id="KW-1185">Reference proteome</keyword>
<dbReference type="AlphaFoldDB" id="A0A1W0A883"/>
<name>A0A1W0A883_9STRA</name>
<reference evidence="1 2" key="1">
    <citation type="journal article" date="2014" name="Genome Biol. Evol.">
        <title>The secreted proteins of Achlya hypogyna and Thraustotheca clavata identify the ancestral oomycete secretome and reveal gene acquisitions by horizontal gene transfer.</title>
        <authorList>
            <person name="Misner I."/>
            <person name="Blouin N."/>
            <person name="Leonard G."/>
            <person name="Richards T.A."/>
            <person name="Lane C.E."/>
        </authorList>
    </citation>
    <scope>NUCLEOTIDE SEQUENCE [LARGE SCALE GENOMIC DNA]</scope>
    <source>
        <strain evidence="1 2">ATCC 34112</strain>
    </source>
</reference>
<organism evidence="1 2">
    <name type="scientific">Thraustotheca clavata</name>
    <dbReference type="NCBI Taxonomy" id="74557"/>
    <lineage>
        <taxon>Eukaryota</taxon>
        <taxon>Sar</taxon>
        <taxon>Stramenopiles</taxon>
        <taxon>Oomycota</taxon>
        <taxon>Saprolegniomycetes</taxon>
        <taxon>Saprolegniales</taxon>
        <taxon>Achlyaceae</taxon>
        <taxon>Thraustotheca</taxon>
    </lineage>
</organism>
<accession>A0A1W0A883</accession>
<dbReference type="Proteomes" id="UP000243217">
    <property type="component" value="Unassembled WGS sequence"/>
</dbReference>
<evidence type="ECO:0000313" key="2">
    <source>
        <dbReference type="Proteomes" id="UP000243217"/>
    </source>
</evidence>
<dbReference type="OrthoDB" id="2163089at2759"/>
<proteinExistence type="predicted"/>